<reference evidence="7" key="1">
    <citation type="submission" date="2020-03" db="EMBL/GenBank/DDBJ databases">
        <title>Genome of Pelagibius litoralis DSM 21314T.</title>
        <authorList>
            <person name="Wang G."/>
        </authorList>
    </citation>
    <scope>NUCLEOTIDE SEQUENCE</scope>
    <source>
        <strain evidence="7">DSM 21314</strain>
    </source>
</reference>
<dbReference type="GO" id="GO:0004617">
    <property type="term" value="F:phosphoglycerate dehydrogenase activity"/>
    <property type="evidence" value="ECO:0007669"/>
    <property type="project" value="UniProtKB-ARBA"/>
</dbReference>
<dbReference type="PROSITE" id="PS00670">
    <property type="entry name" value="D_2_HYDROXYACID_DH_2"/>
    <property type="match status" value="1"/>
</dbReference>
<dbReference type="InterPro" id="IPR029753">
    <property type="entry name" value="D-isomer_DH_CS"/>
</dbReference>
<dbReference type="GO" id="GO:0051287">
    <property type="term" value="F:NAD binding"/>
    <property type="evidence" value="ECO:0007669"/>
    <property type="project" value="InterPro"/>
</dbReference>
<dbReference type="EMBL" id="JAAQPH010000010">
    <property type="protein sequence ID" value="NIA69796.1"/>
    <property type="molecule type" value="Genomic_DNA"/>
</dbReference>
<dbReference type="InterPro" id="IPR006139">
    <property type="entry name" value="D-isomer_2_OHA_DH_cat_dom"/>
</dbReference>
<evidence type="ECO:0000256" key="4">
    <source>
        <dbReference type="RuleBase" id="RU003719"/>
    </source>
</evidence>
<dbReference type="RefSeq" id="WP_167225742.1">
    <property type="nucleotide sequence ID" value="NZ_JAAQPH010000010.1"/>
</dbReference>
<dbReference type="Gene3D" id="3.40.50.720">
    <property type="entry name" value="NAD(P)-binding Rossmann-like Domain"/>
    <property type="match status" value="2"/>
</dbReference>
<comment type="caution">
    <text evidence="7">The sequence shown here is derived from an EMBL/GenBank/DDBJ whole genome shotgun (WGS) entry which is preliminary data.</text>
</comment>
<evidence type="ECO:0000259" key="6">
    <source>
        <dbReference type="Pfam" id="PF02826"/>
    </source>
</evidence>
<dbReference type="Proteomes" id="UP000761264">
    <property type="component" value="Unassembled WGS sequence"/>
</dbReference>
<name>A0A967KFT3_9PROT</name>
<keyword evidence="2 4" id="KW-0560">Oxidoreductase</keyword>
<dbReference type="Pfam" id="PF00389">
    <property type="entry name" value="2-Hacid_dh"/>
    <property type="match status" value="1"/>
</dbReference>
<keyword evidence="8" id="KW-1185">Reference proteome</keyword>
<dbReference type="CDD" id="cd12173">
    <property type="entry name" value="PGDH_4"/>
    <property type="match status" value="1"/>
</dbReference>
<comment type="similarity">
    <text evidence="1 4">Belongs to the D-isomer specific 2-hydroxyacid dehydrogenase family.</text>
</comment>
<keyword evidence="3" id="KW-0520">NAD</keyword>
<dbReference type="Pfam" id="PF02826">
    <property type="entry name" value="2-Hacid_dh_C"/>
    <property type="match status" value="1"/>
</dbReference>
<proteinExistence type="inferred from homology"/>
<dbReference type="GO" id="GO:0006564">
    <property type="term" value="P:L-serine biosynthetic process"/>
    <property type="evidence" value="ECO:0007669"/>
    <property type="project" value="UniProtKB-ARBA"/>
</dbReference>
<dbReference type="InterPro" id="IPR036291">
    <property type="entry name" value="NAD(P)-bd_dom_sf"/>
</dbReference>
<evidence type="ECO:0000256" key="1">
    <source>
        <dbReference type="ARBA" id="ARBA00005854"/>
    </source>
</evidence>
<evidence type="ECO:0000259" key="5">
    <source>
        <dbReference type="Pfam" id="PF00389"/>
    </source>
</evidence>
<feature type="domain" description="D-isomer specific 2-hydroxyacid dehydrogenase NAD-binding" evidence="6">
    <location>
        <begin position="110"/>
        <end position="283"/>
    </location>
</feature>
<organism evidence="7 8">
    <name type="scientific">Pelagibius litoralis</name>
    <dbReference type="NCBI Taxonomy" id="374515"/>
    <lineage>
        <taxon>Bacteria</taxon>
        <taxon>Pseudomonadati</taxon>
        <taxon>Pseudomonadota</taxon>
        <taxon>Alphaproteobacteria</taxon>
        <taxon>Rhodospirillales</taxon>
        <taxon>Rhodovibrionaceae</taxon>
        <taxon>Pelagibius</taxon>
    </lineage>
</organism>
<dbReference type="PANTHER" id="PTHR43761">
    <property type="entry name" value="D-ISOMER SPECIFIC 2-HYDROXYACID DEHYDROGENASE FAMILY PROTEIN (AFU_ORTHOLOGUE AFUA_1G13630)"/>
    <property type="match status" value="1"/>
</dbReference>
<sequence length="306" mass="31633">MAPPTVVVSEFMDEPAVARLSQVHPTTYDPGLVDQPEALQSALAGARALVVRNRTQVTAELLDQAPALEVVGRLGVGLDNIDMAACKARGVAVHPARGANADAVAEYVIAAALQMLRGGAFFATEAVQAGEWPRDACQGGEMAGRTLGLLGFGDIAQRTARRARALGMTIIAHDPMVTEAAEATLLPFDALLAAADILSLHVPLTDATRGLFDADALGRMKRDAILINTARGGIVDEAALAEALKAGRLGGAALDVFAVEPLDAEAARAFQGVPNLILTPHIAGVTAESNERVSAMIADAVLEALA</sequence>
<protein>
    <submittedName>
        <fullName evidence="7">Hydroxyacid dehydrogenase</fullName>
    </submittedName>
</protein>
<dbReference type="SUPFAM" id="SSF51735">
    <property type="entry name" value="NAD(P)-binding Rossmann-fold domains"/>
    <property type="match status" value="1"/>
</dbReference>
<evidence type="ECO:0000256" key="2">
    <source>
        <dbReference type="ARBA" id="ARBA00023002"/>
    </source>
</evidence>
<feature type="domain" description="D-isomer specific 2-hydroxyacid dehydrogenase catalytic" evidence="5">
    <location>
        <begin position="7"/>
        <end position="305"/>
    </location>
</feature>
<dbReference type="FunFam" id="3.40.50.720:FF:000041">
    <property type="entry name" value="D-3-phosphoglycerate dehydrogenase"/>
    <property type="match status" value="1"/>
</dbReference>
<dbReference type="GO" id="GO:0047545">
    <property type="term" value="F:(S)-2-hydroxyglutarate dehydrogenase activity"/>
    <property type="evidence" value="ECO:0007669"/>
    <property type="project" value="UniProtKB-ARBA"/>
</dbReference>
<evidence type="ECO:0000256" key="3">
    <source>
        <dbReference type="ARBA" id="ARBA00023027"/>
    </source>
</evidence>
<dbReference type="PROSITE" id="PS00671">
    <property type="entry name" value="D_2_HYDROXYACID_DH_3"/>
    <property type="match status" value="1"/>
</dbReference>
<evidence type="ECO:0000313" key="8">
    <source>
        <dbReference type="Proteomes" id="UP000761264"/>
    </source>
</evidence>
<evidence type="ECO:0000313" key="7">
    <source>
        <dbReference type="EMBL" id="NIA69796.1"/>
    </source>
</evidence>
<dbReference type="InterPro" id="IPR006140">
    <property type="entry name" value="D-isomer_DH_NAD-bd"/>
</dbReference>
<dbReference type="InterPro" id="IPR050418">
    <property type="entry name" value="D-iso_2-hydroxyacid_DH_PdxB"/>
</dbReference>
<dbReference type="PANTHER" id="PTHR43761:SF1">
    <property type="entry name" value="D-ISOMER SPECIFIC 2-HYDROXYACID DEHYDROGENASE CATALYTIC DOMAIN-CONTAINING PROTEIN-RELATED"/>
    <property type="match status" value="1"/>
</dbReference>
<dbReference type="AlphaFoldDB" id="A0A967KFT3"/>
<accession>A0A967KFT3</accession>
<gene>
    <name evidence="7" type="ORF">HBA54_14425</name>
</gene>
<dbReference type="SUPFAM" id="SSF52283">
    <property type="entry name" value="Formate/glycerate dehydrogenase catalytic domain-like"/>
    <property type="match status" value="1"/>
</dbReference>